<dbReference type="PANTHER" id="PTHR31881:SF11">
    <property type="entry name" value="PROTEIN, PUTATIVE-RELATED"/>
    <property type="match status" value="1"/>
</dbReference>
<reference evidence="2" key="2">
    <citation type="submission" date="2023-06" db="EMBL/GenBank/DDBJ databases">
        <authorList>
            <person name="Swenson N.G."/>
            <person name="Wegrzyn J.L."/>
            <person name="Mcevoy S.L."/>
        </authorList>
    </citation>
    <scope>NUCLEOTIDE SEQUENCE</scope>
    <source>
        <strain evidence="2">NS2018</strain>
        <tissue evidence="2">Leaf</tissue>
    </source>
</reference>
<name>A0AA39VGD5_ACESA</name>
<feature type="transmembrane region" description="Helical" evidence="1">
    <location>
        <begin position="181"/>
        <end position="203"/>
    </location>
</feature>
<reference evidence="2" key="1">
    <citation type="journal article" date="2022" name="Plant J.">
        <title>Strategies of tolerance reflected in two North American maple genomes.</title>
        <authorList>
            <person name="McEvoy S.L."/>
            <person name="Sezen U.U."/>
            <person name="Trouern-Trend A."/>
            <person name="McMahon S.M."/>
            <person name="Schaberg P.G."/>
            <person name="Yang J."/>
            <person name="Wegrzyn J.L."/>
            <person name="Swenson N.G."/>
        </authorList>
    </citation>
    <scope>NUCLEOTIDE SEQUENCE</scope>
    <source>
        <strain evidence="2">NS2018</strain>
    </source>
</reference>
<dbReference type="InterPro" id="IPR006747">
    <property type="entry name" value="DUF599"/>
</dbReference>
<organism evidence="2 3">
    <name type="scientific">Acer saccharum</name>
    <name type="common">Sugar maple</name>
    <dbReference type="NCBI Taxonomy" id="4024"/>
    <lineage>
        <taxon>Eukaryota</taxon>
        <taxon>Viridiplantae</taxon>
        <taxon>Streptophyta</taxon>
        <taxon>Embryophyta</taxon>
        <taxon>Tracheophyta</taxon>
        <taxon>Spermatophyta</taxon>
        <taxon>Magnoliopsida</taxon>
        <taxon>eudicotyledons</taxon>
        <taxon>Gunneridae</taxon>
        <taxon>Pentapetalae</taxon>
        <taxon>rosids</taxon>
        <taxon>malvids</taxon>
        <taxon>Sapindales</taxon>
        <taxon>Sapindaceae</taxon>
        <taxon>Hippocastanoideae</taxon>
        <taxon>Acereae</taxon>
        <taxon>Acer</taxon>
    </lineage>
</organism>
<protein>
    <submittedName>
        <fullName evidence="2">Uncharacterized protein</fullName>
    </submittedName>
</protein>
<dbReference type="EMBL" id="JAUESC010000383">
    <property type="protein sequence ID" value="KAK0584259.1"/>
    <property type="molecule type" value="Genomic_DNA"/>
</dbReference>
<keyword evidence="1" id="KW-1133">Transmembrane helix</keyword>
<keyword evidence="3" id="KW-1185">Reference proteome</keyword>
<evidence type="ECO:0000313" key="2">
    <source>
        <dbReference type="EMBL" id="KAK0584259.1"/>
    </source>
</evidence>
<evidence type="ECO:0000256" key="1">
    <source>
        <dbReference type="SAM" id="Phobius"/>
    </source>
</evidence>
<keyword evidence="1" id="KW-0812">Transmembrane</keyword>
<gene>
    <name evidence="2" type="ORF">LWI29_010167</name>
</gene>
<sequence>MLVKSTASNEQLREEAFSGSGFLVASSNGGNSLTGINEGNNLSIDNIKKGNNIGNDGICNRNSDLNDGVRREILVGSGGEKEGVEDKSNGLVVHGLGHQLSKDLVKIRDKSSFKTGDDKKGMLGVQSLRNALMATILTASIAILVNQGLAALINNAYNASNNLFNSAIFGSKSDRIFALKYGTASLFLLVSFFCSSMGLGYLIDANFLINASGEFTSSPAAYTQIIFERGFMLALVGNRVLCMAFPLLLWMFGPLPVILSSVALVWGFYELDFVGNSFSKSETIVSLESS</sequence>
<evidence type="ECO:0000313" key="3">
    <source>
        <dbReference type="Proteomes" id="UP001168877"/>
    </source>
</evidence>
<comment type="caution">
    <text evidence="2">The sequence shown here is derived from an EMBL/GenBank/DDBJ whole genome shotgun (WGS) entry which is preliminary data.</text>
</comment>
<feature type="transmembrane region" description="Helical" evidence="1">
    <location>
        <begin position="247"/>
        <end position="269"/>
    </location>
</feature>
<dbReference type="Pfam" id="PF04654">
    <property type="entry name" value="DUF599"/>
    <property type="match status" value="1"/>
</dbReference>
<dbReference type="Proteomes" id="UP001168877">
    <property type="component" value="Unassembled WGS sequence"/>
</dbReference>
<proteinExistence type="predicted"/>
<accession>A0AA39VGD5</accession>
<feature type="transmembrane region" description="Helical" evidence="1">
    <location>
        <begin position="131"/>
        <end position="153"/>
    </location>
</feature>
<dbReference type="PANTHER" id="PTHR31881">
    <property type="match status" value="1"/>
</dbReference>
<dbReference type="AlphaFoldDB" id="A0AA39VGD5"/>
<keyword evidence="1" id="KW-0472">Membrane</keyword>